<comment type="caution">
    <text evidence="1">The sequence shown here is derived from an EMBL/GenBank/DDBJ whole genome shotgun (WGS) entry which is preliminary data.</text>
</comment>
<proteinExistence type="predicted"/>
<sequence length="38" mass="4630">MCRCCNRHALVWFYLLKFLHLRNRQPPSKIYSEYAKSG</sequence>
<gene>
    <name evidence="1" type="ORF">JMJ77_009355</name>
</gene>
<dbReference type="AlphaFoldDB" id="A0A9P7R0E0"/>
<keyword evidence="2" id="KW-1185">Reference proteome</keyword>
<protein>
    <submittedName>
        <fullName evidence="1">Uncharacterized protein</fullName>
    </submittedName>
</protein>
<evidence type="ECO:0000313" key="2">
    <source>
        <dbReference type="Proteomes" id="UP000699042"/>
    </source>
</evidence>
<name>A0A9P7R0E0_9PEZI</name>
<dbReference type="EMBL" id="JAESDN010000009">
    <property type="protein sequence ID" value="KAG7045271.1"/>
    <property type="molecule type" value="Genomic_DNA"/>
</dbReference>
<reference evidence="1" key="1">
    <citation type="submission" date="2021-05" db="EMBL/GenBank/DDBJ databases">
        <title>Comparative genomics of three Colletotrichum scovillei strains and genetic complementation revealed genes involved fungal growth and virulence on chili pepper.</title>
        <authorList>
            <person name="Hsieh D.-K."/>
            <person name="Chuang S.-C."/>
            <person name="Chen C.-Y."/>
            <person name="Chao Y.-T."/>
            <person name="Lu M.-Y.J."/>
            <person name="Lee M.-H."/>
            <person name="Shih M.-C."/>
        </authorList>
    </citation>
    <scope>NUCLEOTIDE SEQUENCE</scope>
    <source>
        <strain evidence="1">Coll-153</strain>
    </source>
</reference>
<dbReference type="Proteomes" id="UP000699042">
    <property type="component" value="Unassembled WGS sequence"/>
</dbReference>
<organism evidence="1 2">
    <name type="scientific">Colletotrichum scovillei</name>
    <dbReference type="NCBI Taxonomy" id="1209932"/>
    <lineage>
        <taxon>Eukaryota</taxon>
        <taxon>Fungi</taxon>
        <taxon>Dikarya</taxon>
        <taxon>Ascomycota</taxon>
        <taxon>Pezizomycotina</taxon>
        <taxon>Sordariomycetes</taxon>
        <taxon>Hypocreomycetidae</taxon>
        <taxon>Glomerellales</taxon>
        <taxon>Glomerellaceae</taxon>
        <taxon>Colletotrichum</taxon>
        <taxon>Colletotrichum acutatum species complex</taxon>
    </lineage>
</organism>
<accession>A0A9P7R0E0</accession>
<evidence type="ECO:0000313" key="1">
    <source>
        <dbReference type="EMBL" id="KAG7045271.1"/>
    </source>
</evidence>